<evidence type="ECO:0000313" key="4">
    <source>
        <dbReference type="EMBL" id="WFD28404.1"/>
    </source>
</evidence>
<dbReference type="CDD" id="cd03135">
    <property type="entry name" value="GATase1_DJ-1"/>
    <property type="match status" value="1"/>
</dbReference>
<dbReference type="GO" id="GO:0019172">
    <property type="term" value="F:glyoxalase III activity"/>
    <property type="evidence" value="ECO:0007669"/>
    <property type="project" value="UniProtKB-EC"/>
</dbReference>
<evidence type="ECO:0000259" key="3">
    <source>
        <dbReference type="Pfam" id="PF01965"/>
    </source>
</evidence>
<dbReference type="EC" id="4.2.1.130" evidence="1"/>
<dbReference type="GO" id="GO:0006979">
    <property type="term" value="P:response to oxidative stress"/>
    <property type="evidence" value="ECO:0007669"/>
    <property type="project" value="TreeGrafter"/>
</dbReference>
<protein>
    <recommendedName>
        <fullName evidence="1">D-lactate dehydratase</fullName>
        <ecNumber evidence="1">4.2.1.130</ecNumber>
    </recommendedName>
</protein>
<organism evidence="4 5">
    <name type="scientific">Malassezia nana</name>
    <dbReference type="NCBI Taxonomy" id="180528"/>
    <lineage>
        <taxon>Eukaryota</taxon>
        <taxon>Fungi</taxon>
        <taxon>Dikarya</taxon>
        <taxon>Basidiomycota</taxon>
        <taxon>Ustilaginomycotina</taxon>
        <taxon>Malasseziomycetes</taxon>
        <taxon>Malasseziales</taxon>
        <taxon>Malasseziaceae</taxon>
        <taxon>Malassezia</taxon>
    </lineage>
</organism>
<dbReference type="GO" id="GO:1903189">
    <property type="term" value="P:glyoxal metabolic process"/>
    <property type="evidence" value="ECO:0007669"/>
    <property type="project" value="TreeGrafter"/>
</dbReference>
<sequence>MSKTAVVFLAEGTEEMEFSITYDVLVRGGVKARSIYVPAEGAPASPPNGMITASRGVKLGVDMTLAELEKEGLSYVDALVVPGGVGGAQTISKNPIVLRLLQEAYEQGKIIGMICAGSLAALEAQIGLQGTITSHPSIKDKLSSCMCVPLTTAFQYQETPVAVAGPLVTSRGPGTTFAFALTLVEKLMGVKVREEITPPMMLSQEHL</sequence>
<evidence type="ECO:0000256" key="2">
    <source>
        <dbReference type="ARBA" id="ARBA00048082"/>
    </source>
</evidence>
<dbReference type="NCBIfam" id="TIGR01383">
    <property type="entry name" value="not_thiJ"/>
    <property type="match status" value="1"/>
</dbReference>
<dbReference type="InterPro" id="IPR029062">
    <property type="entry name" value="Class_I_gatase-like"/>
</dbReference>
<dbReference type="GO" id="GO:0005739">
    <property type="term" value="C:mitochondrion"/>
    <property type="evidence" value="ECO:0007669"/>
    <property type="project" value="TreeGrafter"/>
</dbReference>
<dbReference type="InterPro" id="IPR050325">
    <property type="entry name" value="Prot/Nucl_acid_deglycase"/>
</dbReference>
<name>A0AAF0J3Y6_9BASI</name>
<evidence type="ECO:0000256" key="1">
    <source>
        <dbReference type="ARBA" id="ARBA00013134"/>
    </source>
</evidence>
<accession>A0AAF0J3Y6</accession>
<proteinExistence type="predicted"/>
<dbReference type="PANTHER" id="PTHR48094:SF12">
    <property type="entry name" value="PARKINSON DISEASE PROTEIN 7 HOMOLOG"/>
    <property type="match status" value="1"/>
</dbReference>
<dbReference type="PANTHER" id="PTHR48094">
    <property type="entry name" value="PROTEIN/NUCLEIC ACID DEGLYCASE DJ-1-RELATED"/>
    <property type="match status" value="1"/>
</dbReference>
<gene>
    <name evidence="4" type="ORF">MNAN1_003414</name>
</gene>
<dbReference type="GO" id="GO:0005634">
    <property type="term" value="C:nucleus"/>
    <property type="evidence" value="ECO:0007669"/>
    <property type="project" value="TreeGrafter"/>
</dbReference>
<dbReference type="InterPro" id="IPR006287">
    <property type="entry name" value="DJ-1"/>
</dbReference>
<reference evidence="4" key="1">
    <citation type="submission" date="2023-03" db="EMBL/GenBank/DDBJ databases">
        <title>Mating type loci evolution in Malassezia.</title>
        <authorList>
            <person name="Coelho M.A."/>
        </authorList>
    </citation>
    <scope>NUCLEOTIDE SEQUENCE</scope>
    <source>
        <strain evidence="4">CBS 9557</strain>
    </source>
</reference>
<dbReference type="EMBL" id="CP119897">
    <property type="protein sequence ID" value="WFD28404.1"/>
    <property type="molecule type" value="Genomic_DNA"/>
</dbReference>
<dbReference type="SUPFAM" id="SSF52317">
    <property type="entry name" value="Class I glutamine amidotransferase-like"/>
    <property type="match status" value="1"/>
</dbReference>
<keyword evidence="5" id="KW-1185">Reference proteome</keyword>
<evidence type="ECO:0000313" key="5">
    <source>
        <dbReference type="Proteomes" id="UP001213623"/>
    </source>
</evidence>
<dbReference type="AlphaFoldDB" id="A0AAF0J3Y6"/>
<keyword evidence="4" id="KW-0378">Hydrolase</keyword>
<dbReference type="Pfam" id="PF01965">
    <property type="entry name" value="DJ-1_PfpI"/>
    <property type="match status" value="1"/>
</dbReference>
<dbReference type="GO" id="GO:0016787">
    <property type="term" value="F:hydrolase activity"/>
    <property type="evidence" value="ECO:0007669"/>
    <property type="project" value="UniProtKB-KW"/>
</dbReference>
<feature type="domain" description="DJ-1/PfpI" evidence="3">
    <location>
        <begin position="3"/>
        <end position="185"/>
    </location>
</feature>
<comment type="catalytic activity">
    <reaction evidence="2">
        <text>methylglyoxal + H2O = (R)-lactate + H(+)</text>
        <dbReference type="Rhea" id="RHEA:27754"/>
        <dbReference type="ChEBI" id="CHEBI:15377"/>
        <dbReference type="ChEBI" id="CHEBI:15378"/>
        <dbReference type="ChEBI" id="CHEBI:16004"/>
        <dbReference type="ChEBI" id="CHEBI:17158"/>
        <dbReference type="EC" id="4.2.1.130"/>
    </reaction>
</comment>
<dbReference type="Proteomes" id="UP001213623">
    <property type="component" value="Chromosome 6"/>
</dbReference>
<dbReference type="InterPro" id="IPR002818">
    <property type="entry name" value="DJ-1/PfpI"/>
</dbReference>
<dbReference type="Gene3D" id="3.40.50.880">
    <property type="match status" value="1"/>
</dbReference>